<evidence type="ECO:0000313" key="4">
    <source>
        <dbReference type="EMBL" id="MEE2023246.1"/>
    </source>
</evidence>
<feature type="domain" description="PBP" evidence="3">
    <location>
        <begin position="28"/>
        <end position="189"/>
    </location>
</feature>
<dbReference type="RefSeq" id="WP_330086602.1">
    <property type="nucleotide sequence ID" value="NZ_JAUGZK010000002.1"/>
</dbReference>
<sequence length="309" mass="33792">MFNRMLALVVGVWILAVQASPAALPGDETTTPLRGNLTTTGSDSLNSLMQVWSLHFMRQYPELNVQIQAGGSATAAVALTESTASLGPMSRLMTATERQRFERVHGYPPLAIPVALETLAVFVHRSNPLRAIRLSELEQLFSVEPQCQSAKALRYWRDLGLTGPLSQRTVALFGRNSASGTYGFLKQQLLCHGDFRPELHELPGAAAVIQAVALAENGLGIAGARHQSTAVRRLQLLNEQHDVIELQRSLYIYLNYHPDTAAGMAELAFLRMVLSDSGQQLAVEHGYEALPTEQRSLLLQQLGVKQNAS</sequence>
<dbReference type="Pfam" id="PF12849">
    <property type="entry name" value="PBP_like_2"/>
    <property type="match status" value="1"/>
</dbReference>
<dbReference type="SUPFAM" id="SSF53850">
    <property type="entry name" value="Periplasmic binding protein-like II"/>
    <property type="match status" value="1"/>
</dbReference>
<feature type="signal peptide" evidence="2">
    <location>
        <begin position="1"/>
        <end position="22"/>
    </location>
</feature>
<dbReference type="Proteomes" id="UP001339167">
    <property type="component" value="Unassembled WGS sequence"/>
</dbReference>
<protein>
    <submittedName>
        <fullName evidence="4">Substrate-binding domain-containing protein</fullName>
    </submittedName>
</protein>
<dbReference type="InterPro" id="IPR050811">
    <property type="entry name" value="Phosphate_ABC_transporter"/>
</dbReference>
<gene>
    <name evidence="4" type="ORF">QWF21_03235</name>
</gene>
<feature type="chain" id="PRO_5046119694" evidence="2">
    <location>
        <begin position="23"/>
        <end position="309"/>
    </location>
</feature>
<evidence type="ECO:0000256" key="2">
    <source>
        <dbReference type="SAM" id="SignalP"/>
    </source>
</evidence>
<organism evidence="4 5">
    <name type="scientific">Alkalimonas mucilaginosa</name>
    <dbReference type="NCBI Taxonomy" id="3057676"/>
    <lineage>
        <taxon>Bacteria</taxon>
        <taxon>Pseudomonadati</taxon>
        <taxon>Pseudomonadota</taxon>
        <taxon>Gammaproteobacteria</taxon>
        <taxon>Alkalimonas</taxon>
    </lineage>
</organism>
<evidence type="ECO:0000256" key="1">
    <source>
        <dbReference type="ARBA" id="ARBA00022729"/>
    </source>
</evidence>
<dbReference type="InterPro" id="IPR024370">
    <property type="entry name" value="PBP_domain"/>
</dbReference>
<evidence type="ECO:0000313" key="5">
    <source>
        <dbReference type="Proteomes" id="UP001339167"/>
    </source>
</evidence>
<dbReference type="PANTHER" id="PTHR30570">
    <property type="entry name" value="PERIPLASMIC PHOSPHATE BINDING COMPONENT OF PHOSPHATE ABC TRANSPORTER"/>
    <property type="match status" value="1"/>
</dbReference>
<keyword evidence="5" id="KW-1185">Reference proteome</keyword>
<comment type="caution">
    <text evidence="4">The sequence shown here is derived from an EMBL/GenBank/DDBJ whole genome shotgun (WGS) entry which is preliminary data.</text>
</comment>
<dbReference type="EMBL" id="JAUGZK010000002">
    <property type="protein sequence ID" value="MEE2023246.1"/>
    <property type="molecule type" value="Genomic_DNA"/>
</dbReference>
<dbReference type="Gene3D" id="3.40.190.10">
    <property type="entry name" value="Periplasmic binding protein-like II"/>
    <property type="match status" value="2"/>
</dbReference>
<keyword evidence="1 2" id="KW-0732">Signal</keyword>
<proteinExistence type="predicted"/>
<reference evidence="4 5" key="1">
    <citation type="submission" date="2023-06" db="EMBL/GenBank/DDBJ databases">
        <title>Alkalimonas sp., MEB004 an alkaliphilic bacterium isolated from Lonar Lake, India.</title>
        <authorList>
            <person name="Joshi A."/>
            <person name="Thite S."/>
        </authorList>
    </citation>
    <scope>NUCLEOTIDE SEQUENCE [LARGE SCALE GENOMIC DNA]</scope>
    <source>
        <strain evidence="4 5">MEB004</strain>
    </source>
</reference>
<accession>A0ABU7JC26</accession>
<name>A0ABU7JC26_9GAMM</name>
<evidence type="ECO:0000259" key="3">
    <source>
        <dbReference type="Pfam" id="PF12849"/>
    </source>
</evidence>
<dbReference type="PANTHER" id="PTHR30570:SF6">
    <property type="entry name" value="PHOSPHATE-BINDING PROTEIN PSTS"/>
    <property type="match status" value="1"/>
</dbReference>